<gene>
    <name evidence="1" type="ORF">HPB49_006185</name>
</gene>
<keyword evidence="2" id="KW-1185">Reference proteome</keyword>
<evidence type="ECO:0000313" key="2">
    <source>
        <dbReference type="Proteomes" id="UP000821865"/>
    </source>
</evidence>
<name>A0ACB8CVH7_DERSI</name>
<comment type="caution">
    <text evidence="1">The sequence shown here is derived from an EMBL/GenBank/DDBJ whole genome shotgun (WGS) entry which is preliminary data.</text>
</comment>
<evidence type="ECO:0000313" key="1">
    <source>
        <dbReference type="EMBL" id="KAH7953215.1"/>
    </source>
</evidence>
<dbReference type="EMBL" id="CM023473">
    <property type="protein sequence ID" value="KAH7953215.1"/>
    <property type="molecule type" value="Genomic_DNA"/>
</dbReference>
<sequence length="116" mass="12621">MANCGRTRAGAKSREVNPNAAATPSAPRSDKSSGAALKSKIIRASRMPVLPKEDTKIVVRPRAAGISQDELSISQDALCPNSWWPSIMVASTPRRENADRYARIKQIRISGKIHDL</sequence>
<proteinExistence type="predicted"/>
<dbReference type="Proteomes" id="UP000821865">
    <property type="component" value="Chromosome 4"/>
</dbReference>
<accession>A0ACB8CVH7</accession>
<organism evidence="1 2">
    <name type="scientific">Dermacentor silvarum</name>
    <name type="common">Tick</name>
    <dbReference type="NCBI Taxonomy" id="543639"/>
    <lineage>
        <taxon>Eukaryota</taxon>
        <taxon>Metazoa</taxon>
        <taxon>Ecdysozoa</taxon>
        <taxon>Arthropoda</taxon>
        <taxon>Chelicerata</taxon>
        <taxon>Arachnida</taxon>
        <taxon>Acari</taxon>
        <taxon>Parasitiformes</taxon>
        <taxon>Ixodida</taxon>
        <taxon>Ixodoidea</taxon>
        <taxon>Ixodidae</taxon>
        <taxon>Rhipicephalinae</taxon>
        <taxon>Dermacentor</taxon>
    </lineage>
</organism>
<reference evidence="1" key="1">
    <citation type="submission" date="2020-05" db="EMBL/GenBank/DDBJ databases">
        <title>Large-scale comparative analyses of tick genomes elucidate their genetic diversity and vector capacities.</title>
        <authorList>
            <person name="Jia N."/>
            <person name="Wang J."/>
            <person name="Shi W."/>
            <person name="Du L."/>
            <person name="Sun Y."/>
            <person name="Zhan W."/>
            <person name="Jiang J."/>
            <person name="Wang Q."/>
            <person name="Zhang B."/>
            <person name="Ji P."/>
            <person name="Sakyi L.B."/>
            <person name="Cui X."/>
            <person name="Yuan T."/>
            <person name="Jiang B."/>
            <person name="Yang W."/>
            <person name="Lam T.T.-Y."/>
            <person name="Chang Q."/>
            <person name="Ding S."/>
            <person name="Wang X."/>
            <person name="Zhu J."/>
            <person name="Ruan X."/>
            <person name="Zhao L."/>
            <person name="Wei J."/>
            <person name="Que T."/>
            <person name="Du C."/>
            <person name="Cheng J."/>
            <person name="Dai P."/>
            <person name="Han X."/>
            <person name="Huang E."/>
            <person name="Gao Y."/>
            <person name="Liu J."/>
            <person name="Shao H."/>
            <person name="Ye R."/>
            <person name="Li L."/>
            <person name="Wei W."/>
            <person name="Wang X."/>
            <person name="Wang C."/>
            <person name="Yang T."/>
            <person name="Huo Q."/>
            <person name="Li W."/>
            <person name="Guo W."/>
            <person name="Chen H."/>
            <person name="Zhou L."/>
            <person name="Ni X."/>
            <person name="Tian J."/>
            <person name="Zhou Y."/>
            <person name="Sheng Y."/>
            <person name="Liu T."/>
            <person name="Pan Y."/>
            <person name="Xia L."/>
            <person name="Li J."/>
            <person name="Zhao F."/>
            <person name="Cao W."/>
        </authorList>
    </citation>
    <scope>NUCLEOTIDE SEQUENCE</scope>
    <source>
        <strain evidence="1">Dsil-2018</strain>
    </source>
</reference>
<protein>
    <submittedName>
        <fullName evidence="1">Uncharacterized protein</fullName>
    </submittedName>
</protein>